<organism evidence="3 4">
    <name type="scientific">Pseudonocardia sulfidoxydans NBRC 16205</name>
    <dbReference type="NCBI Taxonomy" id="1223511"/>
    <lineage>
        <taxon>Bacteria</taxon>
        <taxon>Bacillati</taxon>
        <taxon>Actinomycetota</taxon>
        <taxon>Actinomycetes</taxon>
        <taxon>Pseudonocardiales</taxon>
        <taxon>Pseudonocardiaceae</taxon>
        <taxon>Pseudonocardia</taxon>
    </lineage>
</organism>
<dbReference type="InterPro" id="IPR036390">
    <property type="entry name" value="WH_DNA-bd_sf"/>
</dbReference>
<evidence type="ECO:0000256" key="1">
    <source>
        <dbReference type="SAM" id="MobiDB-lite"/>
    </source>
</evidence>
<dbReference type="SMART" id="SM00347">
    <property type="entry name" value="HTH_MARR"/>
    <property type="match status" value="1"/>
</dbReference>
<dbReference type="InterPro" id="IPR000835">
    <property type="entry name" value="HTH_MarR-typ"/>
</dbReference>
<evidence type="ECO:0000259" key="2">
    <source>
        <dbReference type="PROSITE" id="PS50995"/>
    </source>
</evidence>
<dbReference type="InterPro" id="IPR052526">
    <property type="entry name" value="HTH-type_Bedaq_tolerance"/>
</dbReference>
<dbReference type="PANTHER" id="PTHR39515:SF2">
    <property type="entry name" value="HTH-TYPE TRANSCRIPTIONAL REGULATOR RV0880"/>
    <property type="match status" value="1"/>
</dbReference>
<dbReference type="PRINTS" id="PR00598">
    <property type="entry name" value="HTHMARR"/>
</dbReference>
<dbReference type="PANTHER" id="PTHR39515">
    <property type="entry name" value="CONSERVED PROTEIN"/>
    <property type="match status" value="1"/>
</dbReference>
<dbReference type="GO" id="GO:0003700">
    <property type="term" value="F:DNA-binding transcription factor activity"/>
    <property type="evidence" value="ECO:0007669"/>
    <property type="project" value="InterPro"/>
</dbReference>
<dbReference type="Proteomes" id="UP000321685">
    <property type="component" value="Unassembled WGS sequence"/>
</dbReference>
<accession>A0A511DCK4</accession>
<dbReference type="EMBL" id="BJVJ01000002">
    <property type="protein sequence ID" value="GEL21394.1"/>
    <property type="molecule type" value="Genomic_DNA"/>
</dbReference>
<keyword evidence="4" id="KW-1185">Reference proteome</keyword>
<dbReference type="PROSITE" id="PS50995">
    <property type="entry name" value="HTH_MARR_2"/>
    <property type="match status" value="1"/>
</dbReference>
<dbReference type="AlphaFoldDB" id="A0A511DCK4"/>
<reference evidence="3 4" key="1">
    <citation type="submission" date="2019-07" db="EMBL/GenBank/DDBJ databases">
        <title>Whole genome shotgun sequence of Pseudonocardia sulfidoxydans NBRC 16205.</title>
        <authorList>
            <person name="Hosoyama A."/>
            <person name="Uohara A."/>
            <person name="Ohji S."/>
            <person name="Ichikawa N."/>
        </authorList>
    </citation>
    <scope>NUCLEOTIDE SEQUENCE [LARGE SCALE GENOMIC DNA]</scope>
    <source>
        <strain evidence="3 4">NBRC 16205</strain>
    </source>
</reference>
<feature type="region of interest" description="Disordered" evidence="1">
    <location>
        <begin position="1"/>
        <end position="21"/>
    </location>
</feature>
<dbReference type="InterPro" id="IPR036388">
    <property type="entry name" value="WH-like_DNA-bd_sf"/>
</dbReference>
<protein>
    <submittedName>
        <fullName evidence="3">MarR family transcriptional regulator</fullName>
    </submittedName>
</protein>
<dbReference type="Pfam" id="PF01047">
    <property type="entry name" value="MarR"/>
    <property type="match status" value="1"/>
</dbReference>
<dbReference type="Gene3D" id="1.10.10.10">
    <property type="entry name" value="Winged helix-like DNA-binding domain superfamily/Winged helix DNA-binding domain"/>
    <property type="match status" value="1"/>
</dbReference>
<evidence type="ECO:0000313" key="3">
    <source>
        <dbReference type="EMBL" id="GEL21394.1"/>
    </source>
</evidence>
<evidence type="ECO:0000313" key="4">
    <source>
        <dbReference type="Proteomes" id="UP000321685"/>
    </source>
</evidence>
<dbReference type="SUPFAM" id="SSF46785">
    <property type="entry name" value="Winged helix' DNA-binding domain"/>
    <property type="match status" value="1"/>
</dbReference>
<gene>
    <name evidence="3" type="ORF">PSU4_03480</name>
</gene>
<comment type="caution">
    <text evidence="3">The sequence shown here is derived from an EMBL/GenBank/DDBJ whole genome shotgun (WGS) entry which is preliminary data.</text>
</comment>
<feature type="domain" description="HTH marR-type" evidence="2">
    <location>
        <begin position="23"/>
        <end position="154"/>
    </location>
</feature>
<name>A0A511DCK4_9PSEU</name>
<sequence length="174" mass="18361">MAGPEVAGGMDEADDLRAAGESPTPLAARLGLVVGRLNRRIRIDGRQSVPPLQLSTLVTVEQKGPLRLSELARREAVTAPTMSRVLTALDEQGLVVRTVDPDDARGVLITLSDKGAGVLSEVRNHRTALLARRLRRLDPAQVAALTEALPALEALLVEDSDGGSSARPVGPDGR</sequence>
<proteinExistence type="predicted"/>